<name>A0A8S1Q6M4_9CILI</name>
<comment type="caution">
    <text evidence="1">The sequence shown here is derived from an EMBL/GenBank/DDBJ whole genome shotgun (WGS) entry which is preliminary data.</text>
</comment>
<evidence type="ECO:0000313" key="2">
    <source>
        <dbReference type="Proteomes" id="UP000692954"/>
    </source>
</evidence>
<dbReference type="AlphaFoldDB" id="A0A8S1Q6M4"/>
<keyword evidence="2" id="KW-1185">Reference proteome</keyword>
<gene>
    <name evidence="1" type="ORF">PSON_ATCC_30995.1.T0950219</name>
</gene>
<protein>
    <submittedName>
        <fullName evidence="1">Uncharacterized protein</fullName>
    </submittedName>
</protein>
<organism evidence="1 2">
    <name type="scientific">Paramecium sonneborni</name>
    <dbReference type="NCBI Taxonomy" id="65129"/>
    <lineage>
        <taxon>Eukaryota</taxon>
        <taxon>Sar</taxon>
        <taxon>Alveolata</taxon>
        <taxon>Ciliophora</taxon>
        <taxon>Intramacronucleata</taxon>
        <taxon>Oligohymenophorea</taxon>
        <taxon>Peniculida</taxon>
        <taxon>Parameciidae</taxon>
        <taxon>Paramecium</taxon>
    </lineage>
</organism>
<dbReference type="EMBL" id="CAJJDN010000095">
    <property type="protein sequence ID" value="CAD8110390.1"/>
    <property type="molecule type" value="Genomic_DNA"/>
</dbReference>
<reference evidence="1" key="1">
    <citation type="submission" date="2021-01" db="EMBL/GenBank/DDBJ databases">
        <authorList>
            <consortium name="Genoscope - CEA"/>
            <person name="William W."/>
        </authorList>
    </citation>
    <scope>NUCLEOTIDE SEQUENCE</scope>
</reference>
<accession>A0A8S1Q6M4</accession>
<evidence type="ECO:0000313" key="1">
    <source>
        <dbReference type="EMBL" id="CAD8110390.1"/>
    </source>
</evidence>
<sequence length="301" mass="36861">MQNCWQKQVYCNIMISLIFPIQQFIESFENFIQSYEDREQFVKEYNRIFINNKILQFVRQDYSKKVIQMIYQRSNQSASQQRYLFIRYSIKIMQLITSQPCNRNKRNYNYIIFKEQNIKIIEDYEQTRNKKSVLDTNDQLILRYIHIGQSDGLFLIREIQYSDIKDVELVKIKLIQKSEQESQIQILQKSFFFFHYKFQLERLGIEIKNGSLNIQNRNMSILKKYQMCLILITFKYFIIQQNQISLVQKILSTKIMIIHNIENLHKEHRMMNHQQFENLQQYNFNRIIQNNGLINLEFEYQ</sequence>
<dbReference type="OrthoDB" id="297169at2759"/>
<dbReference type="Proteomes" id="UP000692954">
    <property type="component" value="Unassembled WGS sequence"/>
</dbReference>
<proteinExistence type="predicted"/>